<organism evidence="4 5">
    <name type="scientific">Candidatus Borkfalkia excrementigallinarum</name>
    <dbReference type="NCBI Taxonomy" id="2838506"/>
    <lineage>
        <taxon>Bacteria</taxon>
        <taxon>Bacillati</taxon>
        <taxon>Bacillota</taxon>
        <taxon>Clostridia</taxon>
        <taxon>Christensenellales</taxon>
        <taxon>Christensenellaceae</taxon>
        <taxon>Candidatus Borkfalkia</taxon>
    </lineage>
</organism>
<accession>A0A9D2CT89</accession>
<dbReference type="InterPro" id="IPR015796">
    <property type="entry name" value="Impact_YigZ-like"/>
</dbReference>
<dbReference type="InterPro" id="IPR020569">
    <property type="entry name" value="UPF0029_Impact_CS"/>
</dbReference>
<reference evidence="4" key="2">
    <citation type="submission" date="2021-04" db="EMBL/GenBank/DDBJ databases">
        <authorList>
            <person name="Gilroy R."/>
        </authorList>
    </citation>
    <scope>NUCLEOTIDE SEQUENCE</scope>
    <source>
        <strain evidence="4">1345</strain>
    </source>
</reference>
<dbReference type="PANTHER" id="PTHR16301:SF20">
    <property type="entry name" value="IMPACT FAMILY MEMBER YIGZ"/>
    <property type="match status" value="1"/>
</dbReference>
<dbReference type="Gene3D" id="3.30.70.240">
    <property type="match status" value="1"/>
</dbReference>
<feature type="non-terminal residue" evidence="4">
    <location>
        <position position="1"/>
    </location>
</feature>
<dbReference type="Gene3D" id="3.30.230.30">
    <property type="entry name" value="Impact, N-terminal domain"/>
    <property type="match status" value="1"/>
</dbReference>
<evidence type="ECO:0000259" key="2">
    <source>
        <dbReference type="Pfam" id="PF01205"/>
    </source>
</evidence>
<comment type="similarity">
    <text evidence="1">Belongs to the IMPACT family.</text>
</comment>
<dbReference type="GO" id="GO:0006446">
    <property type="term" value="P:regulation of translational initiation"/>
    <property type="evidence" value="ECO:0007669"/>
    <property type="project" value="TreeGrafter"/>
</dbReference>
<feature type="domain" description="Impact N-terminal" evidence="2">
    <location>
        <begin position="37"/>
        <end position="141"/>
    </location>
</feature>
<dbReference type="InterPro" id="IPR015269">
    <property type="entry name" value="UPF0029_Impact_C"/>
</dbReference>
<evidence type="ECO:0000313" key="4">
    <source>
        <dbReference type="EMBL" id="HIY97068.1"/>
    </source>
</evidence>
<dbReference type="InterPro" id="IPR001498">
    <property type="entry name" value="Impact_N"/>
</dbReference>
<evidence type="ECO:0000256" key="1">
    <source>
        <dbReference type="ARBA" id="ARBA00007665"/>
    </source>
</evidence>
<dbReference type="Pfam" id="PF01205">
    <property type="entry name" value="Impact_N"/>
    <property type="match status" value="1"/>
</dbReference>
<dbReference type="SUPFAM" id="SSF54980">
    <property type="entry name" value="EF-G C-terminal domain-like"/>
    <property type="match status" value="1"/>
</dbReference>
<evidence type="ECO:0000313" key="5">
    <source>
        <dbReference type="Proteomes" id="UP000886750"/>
    </source>
</evidence>
<dbReference type="Pfam" id="PF09186">
    <property type="entry name" value="DUF1949"/>
    <property type="match status" value="1"/>
</dbReference>
<dbReference type="PROSITE" id="PS00910">
    <property type="entry name" value="UPF0029"/>
    <property type="match status" value="1"/>
</dbReference>
<sequence>QLAEVFVSKIFVNKGGGAMKSYLSVYSATTYEKVIERSRFIANCAHAEGEEEARAFIAKVRAEHSLATHNCFAFVADKAGNLMRFSDDGEPQGTAGMPILDVLKNKKLFETAVVVTRYFGGIKLGAGGLVRAYSGTAAEALDLADIREYTPCRELFFTVGYENFDALKKYLSQSDCTVKDTQYSDKVRVCAAVKAADAEVFLSAARDFMAGRADAEEGEEYLFPFPLSRG</sequence>
<dbReference type="InterPro" id="IPR035647">
    <property type="entry name" value="EFG_III/V"/>
</dbReference>
<protein>
    <submittedName>
        <fullName evidence="4">YigZ family protein</fullName>
    </submittedName>
</protein>
<proteinExistence type="inferred from homology"/>
<feature type="domain" description="UPF0029" evidence="3">
    <location>
        <begin position="158"/>
        <end position="212"/>
    </location>
</feature>
<dbReference type="InterPro" id="IPR023582">
    <property type="entry name" value="Impact"/>
</dbReference>
<dbReference type="EMBL" id="DXCQ01000046">
    <property type="protein sequence ID" value="HIY97068.1"/>
    <property type="molecule type" value="Genomic_DNA"/>
</dbReference>
<dbReference type="PANTHER" id="PTHR16301">
    <property type="entry name" value="IMPACT-RELATED"/>
    <property type="match status" value="1"/>
</dbReference>
<dbReference type="AlphaFoldDB" id="A0A9D2CT89"/>
<dbReference type="Proteomes" id="UP000886750">
    <property type="component" value="Unassembled WGS sequence"/>
</dbReference>
<dbReference type="SUPFAM" id="SSF54211">
    <property type="entry name" value="Ribosomal protein S5 domain 2-like"/>
    <property type="match status" value="1"/>
</dbReference>
<dbReference type="InterPro" id="IPR020568">
    <property type="entry name" value="Ribosomal_Su5_D2-typ_SF"/>
</dbReference>
<dbReference type="InterPro" id="IPR036956">
    <property type="entry name" value="Impact_N_sf"/>
</dbReference>
<comment type="caution">
    <text evidence="4">The sequence shown here is derived from an EMBL/GenBank/DDBJ whole genome shotgun (WGS) entry which is preliminary data.</text>
</comment>
<dbReference type="NCBIfam" id="TIGR00257">
    <property type="entry name" value="IMPACT_YIGZ"/>
    <property type="match status" value="1"/>
</dbReference>
<reference evidence="4" key="1">
    <citation type="journal article" date="2021" name="PeerJ">
        <title>Extensive microbial diversity within the chicken gut microbiome revealed by metagenomics and culture.</title>
        <authorList>
            <person name="Gilroy R."/>
            <person name="Ravi A."/>
            <person name="Getino M."/>
            <person name="Pursley I."/>
            <person name="Horton D.L."/>
            <person name="Alikhan N.F."/>
            <person name="Baker D."/>
            <person name="Gharbi K."/>
            <person name="Hall N."/>
            <person name="Watson M."/>
            <person name="Adriaenssens E.M."/>
            <person name="Foster-Nyarko E."/>
            <person name="Jarju S."/>
            <person name="Secka A."/>
            <person name="Antonio M."/>
            <person name="Oren A."/>
            <person name="Chaudhuri R.R."/>
            <person name="La Ragione R."/>
            <person name="Hildebrand F."/>
            <person name="Pallen M.J."/>
        </authorList>
    </citation>
    <scope>NUCLEOTIDE SEQUENCE</scope>
    <source>
        <strain evidence="4">1345</strain>
    </source>
</reference>
<dbReference type="GO" id="GO:0005737">
    <property type="term" value="C:cytoplasm"/>
    <property type="evidence" value="ECO:0007669"/>
    <property type="project" value="TreeGrafter"/>
</dbReference>
<evidence type="ECO:0000259" key="3">
    <source>
        <dbReference type="Pfam" id="PF09186"/>
    </source>
</evidence>
<name>A0A9D2CT89_9FIRM</name>
<gene>
    <name evidence="4" type="ORF">H9729_05210</name>
</gene>